<comment type="function">
    <text evidence="2">Accessory subunit of the mitochondrial membrane respiratory chain NADH dehydrogenase (Complex I), that is believed not to be involved in catalysis. Complex I functions in the transfer of electrons from NADH to the respiratory chain. The immediate electron acceptor for the enzyme is believed to be ubiquinone.</text>
</comment>
<feature type="region of interest" description="Disordered" evidence="4">
    <location>
        <begin position="142"/>
        <end position="196"/>
    </location>
</feature>
<dbReference type="GO" id="GO:0006979">
    <property type="term" value="P:response to oxidative stress"/>
    <property type="evidence" value="ECO:0007669"/>
    <property type="project" value="TreeGrafter"/>
</dbReference>
<keyword evidence="2" id="KW-0813">Transport</keyword>
<comment type="caution">
    <text evidence="5">The sequence shown here is derived from an EMBL/GenBank/DDBJ whole genome shotgun (WGS) entry which is preliminary data.</text>
</comment>
<keyword evidence="2" id="KW-0472">Membrane</keyword>
<keyword evidence="2" id="KW-0679">Respiratory chain</keyword>
<comment type="subcellular location">
    <subcellularLocation>
        <location evidence="2">Mitochondrion inner membrane</location>
        <topology evidence="2">Peripheral membrane protein</topology>
        <orientation evidence="2">Matrix side</orientation>
    </subcellularLocation>
</comment>
<gene>
    <name evidence="5" type="ORF">LIER_35194</name>
</gene>
<protein>
    <recommendedName>
        <fullName evidence="2">NADH dehydrogenase [ubiquinone] 1 alpha subcomplex subunit 12</fullName>
    </recommendedName>
</protein>
<evidence type="ECO:0000256" key="2">
    <source>
        <dbReference type="RuleBase" id="RU363103"/>
    </source>
</evidence>
<evidence type="ECO:0000256" key="3">
    <source>
        <dbReference type="SAM" id="Coils"/>
    </source>
</evidence>
<keyword evidence="3" id="KW-0175">Coiled coil</keyword>
<reference evidence="5 6" key="1">
    <citation type="submission" date="2024-01" db="EMBL/GenBank/DDBJ databases">
        <title>The complete chloroplast genome sequence of Lithospermum erythrorhizon: insights into the phylogenetic relationship among Boraginaceae species and the maternal lineages of purple gromwells.</title>
        <authorList>
            <person name="Okada T."/>
            <person name="Watanabe K."/>
        </authorList>
    </citation>
    <scope>NUCLEOTIDE SEQUENCE [LARGE SCALE GENOMIC DNA]</scope>
</reference>
<feature type="compositionally biased region" description="Basic and acidic residues" evidence="4">
    <location>
        <begin position="156"/>
        <end position="167"/>
    </location>
</feature>
<dbReference type="PANTHER" id="PTHR12910">
    <property type="entry name" value="NADH-UBIQUINONE OXIDOREDUCTASE SUBUNIT B17.2"/>
    <property type="match status" value="1"/>
</dbReference>
<dbReference type="GO" id="GO:0045271">
    <property type="term" value="C:respiratory chain complex I"/>
    <property type="evidence" value="ECO:0007669"/>
    <property type="project" value="InterPro"/>
</dbReference>
<dbReference type="EMBL" id="BAABME010015247">
    <property type="protein sequence ID" value="GAA0140168.1"/>
    <property type="molecule type" value="Genomic_DNA"/>
</dbReference>
<dbReference type="AlphaFoldDB" id="A0AAV3NME4"/>
<dbReference type="Proteomes" id="UP001454036">
    <property type="component" value="Unassembled WGS sequence"/>
</dbReference>
<evidence type="ECO:0000313" key="5">
    <source>
        <dbReference type="EMBL" id="GAA0140168.1"/>
    </source>
</evidence>
<name>A0AAV3NME4_LITER</name>
<evidence type="ECO:0000313" key="6">
    <source>
        <dbReference type="Proteomes" id="UP001454036"/>
    </source>
</evidence>
<keyword evidence="2" id="KW-0999">Mitochondrion inner membrane</keyword>
<comment type="similarity">
    <text evidence="1 2">Belongs to the complex I NDUFA12 subunit family.</text>
</comment>
<evidence type="ECO:0000256" key="4">
    <source>
        <dbReference type="SAM" id="MobiDB-lite"/>
    </source>
</evidence>
<organism evidence="5 6">
    <name type="scientific">Lithospermum erythrorhizon</name>
    <name type="common">Purple gromwell</name>
    <name type="synonym">Lithospermum officinale var. erythrorhizon</name>
    <dbReference type="NCBI Taxonomy" id="34254"/>
    <lineage>
        <taxon>Eukaryota</taxon>
        <taxon>Viridiplantae</taxon>
        <taxon>Streptophyta</taxon>
        <taxon>Embryophyta</taxon>
        <taxon>Tracheophyta</taxon>
        <taxon>Spermatophyta</taxon>
        <taxon>Magnoliopsida</taxon>
        <taxon>eudicotyledons</taxon>
        <taxon>Gunneridae</taxon>
        <taxon>Pentapetalae</taxon>
        <taxon>asterids</taxon>
        <taxon>lamiids</taxon>
        <taxon>Boraginales</taxon>
        <taxon>Boraginaceae</taxon>
        <taxon>Boraginoideae</taxon>
        <taxon>Lithospermeae</taxon>
        <taxon>Lithospermum</taxon>
    </lineage>
</organism>
<accession>A0AAV3NME4</accession>
<keyword evidence="2" id="KW-0249">Electron transport</keyword>
<evidence type="ECO:0000256" key="1">
    <source>
        <dbReference type="ARBA" id="ARBA00007355"/>
    </source>
</evidence>
<keyword evidence="2" id="KW-0496">Mitochondrion</keyword>
<feature type="coiled-coil region" evidence="3">
    <location>
        <begin position="57"/>
        <end position="84"/>
    </location>
</feature>
<sequence>MSKLWSKLFGFFSKRSYAGMDKVGNRYFVRNEEIDGIIEWICWLNGQRKQAPTPEEMALFEARREQVRQNVARLKKEEEERKAKEGITRKPISNCKLTFLYIFLQVARSDYYSLVNVQNTAKVAGPNLKSFIQQFPVDSEGNKISKESESVSGLRESIKTEAEKEETSVCTGEPAGLSEPTGSGASYKPGTWKPPT</sequence>
<dbReference type="InterPro" id="IPR007763">
    <property type="entry name" value="NDUFA12"/>
</dbReference>
<dbReference type="PANTHER" id="PTHR12910:SF1">
    <property type="entry name" value="NADH DEHYDROGENASE [UBIQUINONE] 1 ALPHA SUBCOMPLEX SUBUNIT 12"/>
    <property type="match status" value="1"/>
</dbReference>
<keyword evidence="6" id="KW-1185">Reference proteome</keyword>
<proteinExistence type="inferred from homology"/>
<dbReference type="GO" id="GO:0005743">
    <property type="term" value="C:mitochondrial inner membrane"/>
    <property type="evidence" value="ECO:0007669"/>
    <property type="project" value="UniProtKB-SubCell"/>
</dbReference>